<sequence length="81" mass="9120">MDNASDYGSEDCSPDFIGNCSQRARSSGYELKEGKFRVYVGKKFFAVRLVRHWNRLPQEAADAPTLVMFKAMLDKALSNLA</sequence>
<evidence type="ECO:0000313" key="1">
    <source>
        <dbReference type="EMBL" id="KAJ7411983.1"/>
    </source>
</evidence>
<protein>
    <submittedName>
        <fullName evidence="1">Uncharacterized protein</fullName>
    </submittedName>
</protein>
<dbReference type="EMBL" id="WHWB01034270">
    <property type="protein sequence ID" value="KAJ7411983.1"/>
    <property type="molecule type" value="Genomic_DNA"/>
</dbReference>
<keyword evidence="2" id="KW-1185">Reference proteome</keyword>
<reference evidence="1" key="1">
    <citation type="submission" date="2019-10" db="EMBL/GenBank/DDBJ databases">
        <authorList>
            <person name="Soares A.E.R."/>
            <person name="Aleixo A."/>
            <person name="Schneider P."/>
            <person name="Miyaki C.Y."/>
            <person name="Schneider M.P."/>
            <person name="Mello C."/>
            <person name="Vasconcelos A.T.R."/>
        </authorList>
    </citation>
    <scope>NUCLEOTIDE SEQUENCE</scope>
    <source>
        <tissue evidence="1">Muscle</tissue>
    </source>
</reference>
<gene>
    <name evidence="1" type="ORF">WISP_99834</name>
</gene>
<proteinExistence type="predicted"/>
<accession>A0ABQ9CZ57</accession>
<organism evidence="1 2">
    <name type="scientific">Willisornis vidua</name>
    <name type="common">Xingu scale-backed antbird</name>
    <dbReference type="NCBI Taxonomy" id="1566151"/>
    <lineage>
        <taxon>Eukaryota</taxon>
        <taxon>Metazoa</taxon>
        <taxon>Chordata</taxon>
        <taxon>Craniata</taxon>
        <taxon>Vertebrata</taxon>
        <taxon>Euteleostomi</taxon>
        <taxon>Archelosauria</taxon>
        <taxon>Archosauria</taxon>
        <taxon>Dinosauria</taxon>
        <taxon>Saurischia</taxon>
        <taxon>Theropoda</taxon>
        <taxon>Coelurosauria</taxon>
        <taxon>Aves</taxon>
        <taxon>Neognathae</taxon>
        <taxon>Neoaves</taxon>
        <taxon>Telluraves</taxon>
        <taxon>Australaves</taxon>
        <taxon>Passeriformes</taxon>
        <taxon>Thamnophilidae</taxon>
        <taxon>Willisornis</taxon>
    </lineage>
</organism>
<evidence type="ECO:0000313" key="2">
    <source>
        <dbReference type="Proteomes" id="UP001145742"/>
    </source>
</evidence>
<comment type="caution">
    <text evidence="1">The sequence shown here is derived from an EMBL/GenBank/DDBJ whole genome shotgun (WGS) entry which is preliminary data.</text>
</comment>
<name>A0ABQ9CZ57_9PASS</name>
<dbReference type="Proteomes" id="UP001145742">
    <property type="component" value="Unassembled WGS sequence"/>
</dbReference>